<reference evidence="1 2" key="1">
    <citation type="journal article" date="2018" name="PLoS Genet.">
        <title>Population sequencing reveals clonal diversity and ancestral inbreeding in the grapevine cultivar Chardonnay.</title>
        <authorList>
            <person name="Roach M.J."/>
            <person name="Johnson D.L."/>
            <person name="Bohlmann J."/>
            <person name="van Vuuren H.J."/>
            <person name="Jones S.J."/>
            <person name="Pretorius I.S."/>
            <person name="Schmidt S.A."/>
            <person name="Borneman A.R."/>
        </authorList>
    </citation>
    <scope>NUCLEOTIDE SEQUENCE [LARGE SCALE GENOMIC DNA]</scope>
    <source>
        <strain evidence="2">cv. Chardonnay</strain>
        <tissue evidence="1">Leaf</tissue>
    </source>
</reference>
<organism evidence="1 2">
    <name type="scientific">Vitis vinifera</name>
    <name type="common">Grape</name>
    <dbReference type="NCBI Taxonomy" id="29760"/>
    <lineage>
        <taxon>Eukaryota</taxon>
        <taxon>Viridiplantae</taxon>
        <taxon>Streptophyta</taxon>
        <taxon>Embryophyta</taxon>
        <taxon>Tracheophyta</taxon>
        <taxon>Spermatophyta</taxon>
        <taxon>Magnoliopsida</taxon>
        <taxon>eudicotyledons</taxon>
        <taxon>Gunneridae</taxon>
        <taxon>Pentapetalae</taxon>
        <taxon>rosids</taxon>
        <taxon>Vitales</taxon>
        <taxon>Vitaceae</taxon>
        <taxon>Viteae</taxon>
        <taxon>Vitis</taxon>
    </lineage>
</organism>
<dbReference type="EMBL" id="QGNW01000033">
    <property type="protein sequence ID" value="RVX10818.1"/>
    <property type="molecule type" value="Genomic_DNA"/>
</dbReference>
<accession>A0A438JPB6</accession>
<evidence type="ECO:0000313" key="2">
    <source>
        <dbReference type="Proteomes" id="UP000288805"/>
    </source>
</evidence>
<dbReference type="Proteomes" id="UP000288805">
    <property type="component" value="Unassembled WGS sequence"/>
</dbReference>
<protein>
    <submittedName>
        <fullName evidence="1">Uncharacterized protein</fullName>
    </submittedName>
</protein>
<dbReference type="AlphaFoldDB" id="A0A438JPB6"/>
<sequence>MDTWRVVKREKVVRDMWCGVERENVVRGLWCGVKREKVVRDMWCGVERENVVRGLWCGVLREKVVRKKMRELGIEGERWTGEEWVGIQTWRVCMGMRVVMCMGKYGGLKGWVGGFGIPMEMSMAWVWWAAGYENGCERNEATVWVQRGDGVGSIKVVDLGRSPPANAAGWNYMNAVLENYSLGVTCHGYTKSR</sequence>
<evidence type="ECO:0000313" key="1">
    <source>
        <dbReference type="EMBL" id="RVX10818.1"/>
    </source>
</evidence>
<comment type="caution">
    <text evidence="1">The sequence shown here is derived from an EMBL/GenBank/DDBJ whole genome shotgun (WGS) entry which is preliminary data.</text>
</comment>
<proteinExistence type="predicted"/>
<name>A0A438JPB6_VITVI</name>
<gene>
    <name evidence="1" type="ORF">CK203_018359</name>
</gene>